<evidence type="ECO:0000256" key="4">
    <source>
        <dbReference type="RuleBase" id="RU000570"/>
    </source>
</evidence>
<keyword evidence="6" id="KW-1185">Reference proteome</keyword>
<dbReference type="PANTHER" id="PTHR18804:SF16">
    <property type="entry name" value="RIBOSOMAL PROTEIN"/>
    <property type="match status" value="1"/>
</dbReference>
<evidence type="ECO:0000256" key="3">
    <source>
        <dbReference type="ARBA" id="ARBA00023274"/>
    </source>
</evidence>
<evidence type="ECO:0000313" key="5">
    <source>
        <dbReference type="EMBL" id="PTQ47299.1"/>
    </source>
</evidence>
<protein>
    <recommendedName>
        <fullName evidence="4">Ribosomal protein</fullName>
    </recommendedName>
</protein>
<dbReference type="PROSITE" id="PS00828">
    <property type="entry name" value="RIBOSOMAL_L36"/>
    <property type="match status" value="1"/>
</dbReference>
<comment type="similarity">
    <text evidence="1 4">Belongs to the bacterial ribosomal protein bL36 family.</text>
</comment>
<dbReference type="GO" id="GO:0005840">
    <property type="term" value="C:ribosome"/>
    <property type="evidence" value="ECO:0007669"/>
    <property type="project" value="UniProtKB-KW"/>
</dbReference>
<accession>A0A2R6XMG0</accession>
<sequence length="106" mass="11627">MKVRAAVRRLCEYCRVVRRRNRVFVLCTANPKHKQRQGFSDLAFPDSITQLTSTTALSDLSLRSKTPMGANTLSPLSWTSGSTTQTKYVYRNGGGVGLASLLNGSC</sequence>
<dbReference type="GO" id="GO:0003735">
    <property type="term" value="F:structural constituent of ribosome"/>
    <property type="evidence" value="ECO:0007669"/>
    <property type="project" value="InterPro"/>
</dbReference>
<dbReference type="GO" id="GO:1990904">
    <property type="term" value="C:ribonucleoprotein complex"/>
    <property type="evidence" value="ECO:0007669"/>
    <property type="project" value="UniProtKB-KW"/>
</dbReference>
<evidence type="ECO:0000256" key="2">
    <source>
        <dbReference type="ARBA" id="ARBA00022980"/>
    </source>
</evidence>
<dbReference type="GO" id="GO:0006412">
    <property type="term" value="P:translation"/>
    <property type="evidence" value="ECO:0007669"/>
    <property type="project" value="InterPro"/>
</dbReference>
<dbReference type="InterPro" id="IPR035977">
    <property type="entry name" value="Ribosomal_bL36_sp"/>
</dbReference>
<name>A0A2R6XMG0_MARPO</name>
<dbReference type="AlphaFoldDB" id="A0A2R6XMG0"/>
<gene>
    <name evidence="5" type="ORF">MARPO_0008s0076</name>
</gene>
<dbReference type="Proteomes" id="UP000244005">
    <property type="component" value="Unassembled WGS sequence"/>
</dbReference>
<dbReference type="Pfam" id="PF00444">
    <property type="entry name" value="Ribosomal_L36"/>
    <property type="match status" value="1"/>
</dbReference>
<evidence type="ECO:0000313" key="6">
    <source>
        <dbReference type="Proteomes" id="UP000244005"/>
    </source>
</evidence>
<dbReference type="OrthoDB" id="10265903at2759"/>
<evidence type="ECO:0000256" key="1">
    <source>
        <dbReference type="ARBA" id="ARBA00007645"/>
    </source>
</evidence>
<dbReference type="HAMAP" id="MF_00251">
    <property type="entry name" value="Ribosomal_bL36"/>
    <property type="match status" value="1"/>
</dbReference>
<dbReference type="NCBIfam" id="TIGR01022">
    <property type="entry name" value="rpmJ_bact"/>
    <property type="match status" value="1"/>
</dbReference>
<dbReference type="InterPro" id="IPR000473">
    <property type="entry name" value="Ribosomal_bL36"/>
</dbReference>
<dbReference type="InterPro" id="IPR052010">
    <property type="entry name" value="Ribosomal_LSU_bL36"/>
</dbReference>
<proteinExistence type="inferred from homology"/>
<organism evidence="5 6">
    <name type="scientific">Marchantia polymorpha</name>
    <name type="common">Common liverwort</name>
    <name type="synonym">Marchantia aquatica</name>
    <dbReference type="NCBI Taxonomy" id="3197"/>
    <lineage>
        <taxon>Eukaryota</taxon>
        <taxon>Viridiplantae</taxon>
        <taxon>Streptophyta</taxon>
        <taxon>Embryophyta</taxon>
        <taxon>Marchantiophyta</taxon>
        <taxon>Marchantiopsida</taxon>
        <taxon>Marchantiidae</taxon>
        <taxon>Marchantiales</taxon>
        <taxon>Marchantiaceae</taxon>
        <taxon>Marchantia</taxon>
    </lineage>
</organism>
<reference evidence="6" key="1">
    <citation type="journal article" date="2017" name="Cell">
        <title>Insights into land plant evolution garnered from the Marchantia polymorpha genome.</title>
        <authorList>
            <person name="Bowman J.L."/>
            <person name="Kohchi T."/>
            <person name="Yamato K.T."/>
            <person name="Jenkins J."/>
            <person name="Shu S."/>
            <person name="Ishizaki K."/>
            <person name="Yamaoka S."/>
            <person name="Nishihama R."/>
            <person name="Nakamura Y."/>
            <person name="Berger F."/>
            <person name="Adam C."/>
            <person name="Aki S.S."/>
            <person name="Althoff F."/>
            <person name="Araki T."/>
            <person name="Arteaga-Vazquez M.A."/>
            <person name="Balasubrmanian S."/>
            <person name="Barry K."/>
            <person name="Bauer D."/>
            <person name="Boehm C.R."/>
            <person name="Briginshaw L."/>
            <person name="Caballero-Perez J."/>
            <person name="Catarino B."/>
            <person name="Chen F."/>
            <person name="Chiyoda S."/>
            <person name="Chovatia M."/>
            <person name="Davies K.M."/>
            <person name="Delmans M."/>
            <person name="Demura T."/>
            <person name="Dierschke T."/>
            <person name="Dolan L."/>
            <person name="Dorantes-Acosta A.E."/>
            <person name="Eklund D.M."/>
            <person name="Florent S.N."/>
            <person name="Flores-Sandoval E."/>
            <person name="Fujiyama A."/>
            <person name="Fukuzawa H."/>
            <person name="Galik B."/>
            <person name="Grimanelli D."/>
            <person name="Grimwood J."/>
            <person name="Grossniklaus U."/>
            <person name="Hamada T."/>
            <person name="Haseloff J."/>
            <person name="Hetherington A.J."/>
            <person name="Higo A."/>
            <person name="Hirakawa Y."/>
            <person name="Hundley H.N."/>
            <person name="Ikeda Y."/>
            <person name="Inoue K."/>
            <person name="Inoue S.I."/>
            <person name="Ishida S."/>
            <person name="Jia Q."/>
            <person name="Kakita M."/>
            <person name="Kanazawa T."/>
            <person name="Kawai Y."/>
            <person name="Kawashima T."/>
            <person name="Kennedy M."/>
            <person name="Kinose K."/>
            <person name="Kinoshita T."/>
            <person name="Kohara Y."/>
            <person name="Koide E."/>
            <person name="Komatsu K."/>
            <person name="Kopischke S."/>
            <person name="Kubo M."/>
            <person name="Kyozuka J."/>
            <person name="Lagercrantz U."/>
            <person name="Lin S.S."/>
            <person name="Lindquist E."/>
            <person name="Lipzen A.M."/>
            <person name="Lu C.W."/>
            <person name="De Luna E."/>
            <person name="Martienssen R.A."/>
            <person name="Minamino N."/>
            <person name="Mizutani M."/>
            <person name="Mizutani M."/>
            <person name="Mochizuki N."/>
            <person name="Monte I."/>
            <person name="Mosher R."/>
            <person name="Nagasaki H."/>
            <person name="Nakagami H."/>
            <person name="Naramoto S."/>
            <person name="Nishitani K."/>
            <person name="Ohtani M."/>
            <person name="Okamoto T."/>
            <person name="Okumura M."/>
            <person name="Phillips J."/>
            <person name="Pollak B."/>
            <person name="Reinders A."/>
            <person name="Rovekamp M."/>
            <person name="Sano R."/>
            <person name="Sawa S."/>
            <person name="Schmid M.W."/>
            <person name="Shirakawa M."/>
            <person name="Solano R."/>
            <person name="Spunde A."/>
            <person name="Suetsugu N."/>
            <person name="Sugano S."/>
            <person name="Sugiyama A."/>
            <person name="Sun R."/>
            <person name="Suzuki Y."/>
            <person name="Takenaka M."/>
            <person name="Takezawa D."/>
            <person name="Tomogane H."/>
            <person name="Tsuzuki M."/>
            <person name="Ueda T."/>
            <person name="Umeda M."/>
            <person name="Ward J.M."/>
            <person name="Watanabe Y."/>
            <person name="Yazaki K."/>
            <person name="Yokoyama R."/>
            <person name="Yoshitake Y."/>
            <person name="Yotsui I."/>
            <person name="Zachgo S."/>
            <person name="Schmutz J."/>
        </authorList>
    </citation>
    <scope>NUCLEOTIDE SEQUENCE [LARGE SCALE GENOMIC DNA]</scope>
    <source>
        <strain evidence="6">Tak-1</strain>
    </source>
</reference>
<dbReference type="Gramene" id="Mp8g11400.1">
    <property type="protein sequence ID" value="Mp8g11400.1.cds"/>
    <property type="gene ID" value="Mp8g11400"/>
</dbReference>
<dbReference type="EMBL" id="KZ772680">
    <property type="protein sequence ID" value="PTQ47299.1"/>
    <property type="molecule type" value="Genomic_DNA"/>
</dbReference>
<dbReference type="PANTHER" id="PTHR18804">
    <property type="entry name" value="RIBOSOMAL PROTEIN"/>
    <property type="match status" value="1"/>
</dbReference>
<dbReference type="SUPFAM" id="SSF57840">
    <property type="entry name" value="Ribosomal protein L36"/>
    <property type="match status" value="1"/>
</dbReference>
<keyword evidence="3 4" id="KW-0687">Ribonucleoprotein</keyword>
<keyword evidence="2 4" id="KW-0689">Ribosomal protein</keyword>